<dbReference type="EMBL" id="JACNJN010000061">
    <property type="protein sequence ID" value="MBC8334358.1"/>
    <property type="molecule type" value="Genomic_DNA"/>
</dbReference>
<dbReference type="Proteomes" id="UP000614469">
    <property type="component" value="Unassembled WGS sequence"/>
</dbReference>
<accession>A0A8J6NFB8</accession>
<gene>
    <name evidence="2" type="ORF">H8E29_03755</name>
</gene>
<protein>
    <recommendedName>
        <fullName evidence="4">Tetratricopeptide repeat protein</fullName>
    </recommendedName>
</protein>
<sequence length="384" mass="42151">IDLPKWLLEEEETSVEEVASTPGDEISPLAEIETSPDIADESLIADPSIGKLGASSEDQDAALNWLEGLAANQGAKPEELITDPNARTEDAPEWVEQAKEVIDQESPEVISEAAPVEEEKQIPDLAAFGADEVESPQIDLPSDLDQESEVVETDDTIGWLKKIEVESELSEATAGEDVSENDEDFPAWLADMEGASTEDEKGPISDEDQPAWMKDEEETVAPTLQPTQKSEWQPIEEAPKADSPVMDIPPSEMVEPEVMEELSTALPPIEEKPVPAVASPKPQHKESQPQPKAKPLNKADLRDTVLESAQAAMQEGNISAALEKYGKLVKKKRLLDEVIHDLREATYEYPVDISILQMLGDAYIRAGRLQEGLDTYTKAEELLR</sequence>
<feature type="non-terminal residue" evidence="2">
    <location>
        <position position="1"/>
    </location>
</feature>
<dbReference type="SUPFAM" id="SSF48452">
    <property type="entry name" value="TPR-like"/>
    <property type="match status" value="1"/>
</dbReference>
<proteinExistence type="predicted"/>
<dbReference type="AlphaFoldDB" id="A0A8J6NFB8"/>
<organism evidence="2 3">
    <name type="scientific">Candidatus Desulfolinea nitratireducens</name>
    <dbReference type="NCBI Taxonomy" id="2841698"/>
    <lineage>
        <taxon>Bacteria</taxon>
        <taxon>Bacillati</taxon>
        <taxon>Chloroflexota</taxon>
        <taxon>Anaerolineae</taxon>
        <taxon>Anaerolineales</taxon>
        <taxon>Anaerolineales incertae sedis</taxon>
        <taxon>Candidatus Desulfolinea</taxon>
    </lineage>
</organism>
<evidence type="ECO:0008006" key="4">
    <source>
        <dbReference type="Google" id="ProtNLM"/>
    </source>
</evidence>
<feature type="region of interest" description="Disordered" evidence="1">
    <location>
        <begin position="1"/>
        <end position="24"/>
    </location>
</feature>
<name>A0A8J6NFB8_9CHLR</name>
<comment type="caution">
    <text evidence="2">The sequence shown here is derived from an EMBL/GenBank/DDBJ whole genome shotgun (WGS) entry which is preliminary data.</text>
</comment>
<evidence type="ECO:0000313" key="2">
    <source>
        <dbReference type="EMBL" id="MBC8334358.1"/>
    </source>
</evidence>
<feature type="region of interest" description="Disordered" evidence="1">
    <location>
        <begin position="168"/>
        <end position="298"/>
    </location>
</feature>
<evidence type="ECO:0000313" key="3">
    <source>
        <dbReference type="Proteomes" id="UP000614469"/>
    </source>
</evidence>
<evidence type="ECO:0000256" key="1">
    <source>
        <dbReference type="SAM" id="MobiDB-lite"/>
    </source>
</evidence>
<feature type="compositionally biased region" description="Acidic residues" evidence="1">
    <location>
        <begin position="205"/>
        <end position="219"/>
    </location>
</feature>
<dbReference type="InterPro" id="IPR011990">
    <property type="entry name" value="TPR-like_helical_dom_sf"/>
</dbReference>
<feature type="compositionally biased region" description="Polar residues" evidence="1">
    <location>
        <begin position="222"/>
        <end position="231"/>
    </location>
</feature>
<dbReference type="Gene3D" id="1.25.40.10">
    <property type="entry name" value="Tetratricopeptide repeat domain"/>
    <property type="match status" value="1"/>
</dbReference>
<reference evidence="2 3" key="1">
    <citation type="submission" date="2020-08" db="EMBL/GenBank/DDBJ databases">
        <title>Bridging the membrane lipid divide: bacteria of the FCB group superphylum have the potential to synthesize archaeal ether lipids.</title>
        <authorList>
            <person name="Villanueva L."/>
            <person name="Von Meijenfeldt F.A.B."/>
            <person name="Westbye A.B."/>
            <person name="Yadav S."/>
            <person name="Hopmans E.C."/>
            <person name="Dutilh B.E."/>
            <person name="Sinninghe Damste J.S."/>
        </authorList>
    </citation>
    <scope>NUCLEOTIDE SEQUENCE [LARGE SCALE GENOMIC DNA]</scope>
    <source>
        <strain evidence="2">NIOZ-UU36</strain>
    </source>
</reference>